<dbReference type="GO" id="GO:0051321">
    <property type="term" value="P:meiotic cell cycle"/>
    <property type="evidence" value="ECO:0007669"/>
    <property type="project" value="TreeGrafter"/>
</dbReference>
<evidence type="ECO:0000313" key="7">
    <source>
        <dbReference type="Proteomes" id="UP000238479"/>
    </source>
</evidence>
<dbReference type="Gramene" id="PRQ39427">
    <property type="protein sequence ID" value="PRQ39427"/>
    <property type="gene ID" value="RchiOBHm_Chr4g0425031"/>
</dbReference>
<keyword evidence="7" id="KW-1185">Reference proteome</keyword>
<protein>
    <recommendedName>
        <fullName evidence="4">Gamma-tubulin complex component</fullName>
    </recommendedName>
</protein>
<dbReference type="GO" id="GO:0051011">
    <property type="term" value="F:microtubule minus-end binding"/>
    <property type="evidence" value="ECO:0007669"/>
    <property type="project" value="TreeGrafter"/>
</dbReference>
<dbReference type="AlphaFoldDB" id="A0A2P6QZ14"/>
<comment type="similarity">
    <text evidence="4">Belongs to the TUBGCP family.</text>
</comment>
<organism evidence="6 7">
    <name type="scientific">Rosa chinensis</name>
    <name type="common">China rose</name>
    <dbReference type="NCBI Taxonomy" id="74649"/>
    <lineage>
        <taxon>Eukaryota</taxon>
        <taxon>Viridiplantae</taxon>
        <taxon>Streptophyta</taxon>
        <taxon>Embryophyta</taxon>
        <taxon>Tracheophyta</taxon>
        <taxon>Spermatophyta</taxon>
        <taxon>Magnoliopsida</taxon>
        <taxon>eudicotyledons</taxon>
        <taxon>Gunneridae</taxon>
        <taxon>Pentapetalae</taxon>
        <taxon>rosids</taxon>
        <taxon>fabids</taxon>
        <taxon>Rosales</taxon>
        <taxon>Rosaceae</taxon>
        <taxon>Rosoideae</taxon>
        <taxon>Rosoideae incertae sedis</taxon>
        <taxon>Rosa</taxon>
    </lineage>
</organism>
<dbReference type="InterPro" id="IPR007259">
    <property type="entry name" value="GCP"/>
</dbReference>
<reference evidence="6 7" key="1">
    <citation type="journal article" date="2018" name="Nat. Genet.">
        <title>The Rosa genome provides new insights in the design of modern roses.</title>
        <authorList>
            <person name="Bendahmane M."/>
        </authorList>
    </citation>
    <scope>NUCLEOTIDE SEQUENCE [LARGE SCALE GENOMIC DNA]</scope>
    <source>
        <strain evidence="7">cv. Old Blush</strain>
    </source>
</reference>
<dbReference type="GO" id="GO:0007020">
    <property type="term" value="P:microtubule nucleation"/>
    <property type="evidence" value="ECO:0007669"/>
    <property type="project" value="InterPro"/>
</dbReference>
<dbReference type="InterPro" id="IPR041470">
    <property type="entry name" value="GCP_N"/>
</dbReference>
<keyword evidence="2 4" id="KW-0493">Microtubule</keyword>
<name>A0A2P6QZ14_ROSCH</name>
<evidence type="ECO:0000256" key="2">
    <source>
        <dbReference type="ARBA" id="ARBA00022701"/>
    </source>
</evidence>
<dbReference type="EMBL" id="PDCK01000042">
    <property type="protein sequence ID" value="PRQ39427.1"/>
    <property type="molecule type" value="Genomic_DNA"/>
</dbReference>
<comment type="subcellular location">
    <subcellularLocation>
        <location evidence="4">Cytoplasm</location>
        <location evidence="4">Cytoskeleton</location>
        <location evidence="4">Microtubule organizing center</location>
    </subcellularLocation>
</comment>
<proteinExistence type="inferred from homology"/>
<evidence type="ECO:0000256" key="4">
    <source>
        <dbReference type="RuleBase" id="RU363050"/>
    </source>
</evidence>
<dbReference type="Pfam" id="PF17681">
    <property type="entry name" value="GCP_N_terminal"/>
    <property type="match status" value="1"/>
</dbReference>
<sequence length="156" mass="18266">MLLFRNWWRFQRLMFKHKLYQLREERDMKPETFASLVSAIIYYLGEKAKAMAGDTAVRSLLEKMAECASNAYLGILERWVYEGVIDDPYGEFFIAENKSLQKPQDYEAKYWRQRYSLKDGSPSFLANIAGTILITGKYLNVMRECGQHVQVPLCMI</sequence>
<gene>
    <name evidence="6" type="ORF">RchiOBHm_Chr4g0425031</name>
</gene>
<keyword evidence="3 4" id="KW-0206">Cytoskeleton</keyword>
<dbReference type="GO" id="GO:0051225">
    <property type="term" value="P:spindle assembly"/>
    <property type="evidence" value="ECO:0007669"/>
    <property type="project" value="TreeGrafter"/>
</dbReference>
<dbReference type="STRING" id="74649.A0A2P6QZ14"/>
<accession>A0A2P6QZ14</accession>
<evidence type="ECO:0000256" key="3">
    <source>
        <dbReference type="ARBA" id="ARBA00023212"/>
    </source>
</evidence>
<feature type="domain" description="Gamma tubulin complex component protein N-terminal" evidence="5">
    <location>
        <begin position="39"/>
        <end position="149"/>
    </location>
</feature>
<dbReference type="GO" id="GO:0005874">
    <property type="term" value="C:microtubule"/>
    <property type="evidence" value="ECO:0007669"/>
    <property type="project" value="UniProtKB-KW"/>
</dbReference>
<comment type="caution">
    <text evidence="6">The sequence shown here is derived from an EMBL/GenBank/DDBJ whole genome shotgun (WGS) entry which is preliminary data.</text>
</comment>
<dbReference type="PANTHER" id="PTHR19302">
    <property type="entry name" value="GAMMA TUBULIN COMPLEX PROTEIN"/>
    <property type="match status" value="1"/>
</dbReference>
<evidence type="ECO:0000256" key="1">
    <source>
        <dbReference type="ARBA" id="ARBA00022490"/>
    </source>
</evidence>
<dbReference type="GO" id="GO:0043015">
    <property type="term" value="F:gamma-tubulin binding"/>
    <property type="evidence" value="ECO:0007669"/>
    <property type="project" value="InterPro"/>
</dbReference>
<dbReference type="GO" id="GO:0000278">
    <property type="term" value="P:mitotic cell cycle"/>
    <property type="evidence" value="ECO:0007669"/>
    <property type="project" value="TreeGrafter"/>
</dbReference>
<dbReference type="Proteomes" id="UP000238479">
    <property type="component" value="Chromosome 4"/>
</dbReference>
<comment type="function">
    <text evidence="4">Component of the gamma-tubulin ring complex (gTuRC) which mediates microtubule nucleation.</text>
</comment>
<dbReference type="PANTHER" id="PTHR19302:SF13">
    <property type="entry name" value="GAMMA-TUBULIN COMPLEX COMPONENT 2"/>
    <property type="match status" value="1"/>
</dbReference>
<evidence type="ECO:0000313" key="6">
    <source>
        <dbReference type="EMBL" id="PRQ39427.1"/>
    </source>
</evidence>
<dbReference type="GO" id="GO:0031122">
    <property type="term" value="P:cytoplasmic microtubule organization"/>
    <property type="evidence" value="ECO:0007669"/>
    <property type="project" value="TreeGrafter"/>
</dbReference>
<dbReference type="GO" id="GO:0000922">
    <property type="term" value="C:spindle pole"/>
    <property type="evidence" value="ECO:0007669"/>
    <property type="project" value="InterPro"/>
</dbReference>
<evidence type="ECO:0000259" key="5">
    <source>
        <dbReference type="Pfam" id="PF17681"/>
    </source>
</evidence>
<dbReference type="GO" id="GO:0000930">
    <property type="term" value="C:gamma-tubulin complex"/>
    <property type="evidence" value="ECO:0007669"/>
    <property type="project" value="TreeGrafter"/>
</dbReference>
<keyword evidence="1 4" id="KW-0963">Cytoplasm</keyword>